<organism evidence="7 8">
    <name type="scientific">Phenylobacterium haematophilum</name>
    <dbReference type="NCBI Taxonomy" id="98513"/>
    <lineage>
        <taxon>Bacteria</taxon>
        <taxon>Pseudomonadati</taxon>
        <taxon>Pseudomonadota</taxon>
        <taxon>Alphaproteobacteria</taxon>
        <taxon>Caulobacterales</taxon>
        <taxon>Caulobacteraceae</taxon>
        <taxon>Phenylobacterium</taxon>
    </lineage>
</organism>
<evidence type="ECO:0000256" key="1">
    <source>
        <dbReference type="ARBA" id="ARBA00003236"/>
    </source>
</evidence>
<evidence type="ECO:0000259" key="6">
    <source>
        <dbReference type="PROSITE" id="PS51677"/>
    </source>
</evidence>
<dbReference type="GO" id="GO:0005975">
    <property type="term" value="P:carbohydrate metabolic process"/>
    <property type="evidence" value="ECO:0007669"/>
    <property type="project" value="InterPro"/>
</dbReference>
<keyword evidence="8" id="KW-1185">Reference proteome</keyword>
<comment type="similarity">
    <text evidence="2">Belongs to the polysaccharide deacetylase family.</text>
</comment>
<dbReference type="AlphaFoldDB" id="A0A839ZV84"/>
<dbReference type="EMBL" id="JACIDK010000001">
    <property type="protein sequence ID" value="MBB3890375.1"/>
    <property type="molecule type" value="Genomic_DNA"/>
</dbReference>
<feature type="domain" description="NodB homology" evidence="6">
    <location>
        <begin position="37"/>
        <end position="253"/>
    </location>
</feature>
<dbReference type="RefSeq" id="WP_183770390.1">
    <property type="nucleotide sequence ID" value="NZ_JACIDK010000001.1"/>
</dbReference>
<evidence type="ECO:0000313" key="8">
    <source>
        <dbReference type="Proteomes" id="UP000530564"/>
    </source>
</evidence>
<evidence type="ECO:0000256" key="2">
    <source>
        <dbReference type="ARBA" id="ARBA00010973"/>
    </source>
</evidence>
<dbReference type="PANTHER" id="PTHR34216">
    <property type="match status" value="1"/>
</dbReference>
<sequence>MSYESAYKADSSLKGKLRRRLARLAHRRPLAAAPGRPMLSISFDDAPLTACAAGAQILEARGLRGTYYVSAGLAGQEAPMGVCGQEADYRRLAAAGHELGCHTFSHLDCGGASGEAAAAEADHNAQILAAWGAGPLESFAYPYGDVAAGPKQALAHRYSTLRGLHHGLIDKGVDLNQAPAVGIEGPDGEALARRWLHEAKARKAWLILYTHDVADDPSPWGCTPGALAALIDEAQASGFEIDTVGAVARKLAA</sequence>
<dbReference type="GO" id="GO:0016810">
    <property type="term" value="F:hydrolase activity, acting on carbon-nitrogen (but not peptide) bonds"/>
    <property type="evidence" value="ECO:0007669"/>
    <property type="project" value="InterPro"/>
</dbReference>
<protein>
    <recommendedName>
        <fullName evidence="3">Chitooligosaccharide deacetylase</fullName>
    </recommendedName>
    <alternativeName>
        <fullName evidence="5">Nodulation protein B</fullName>
    </alternativeName>
</protein>
<evidence type="ECO:0000313" key="7">
    <source>
        <dbReference type="EMBL" id="MBB3890375.1"/>
    </source>
</evidence>
<dbReference type="CDD" id="cd10967">
    <property type="entry name" value="CE4_GLA_like_6s"/>
    <property type="match status" value="1"/>
</dbReference>
<keyword evidence="4" id="KW-0732">Signal</keyword>
<dbReference type="InterPro" id="IPR051398">
    <property type="entry name" value="Polysacch_Deacetylase"/>
</dbReference>
<dbReference type="Proteomes" id="UP000530564">
    <property type="component" value="Unassembled WGS sequence"/>
</dbReference>
<dbReference type="InterPro" id="IPR011330">
    <property type="entry name" value="Glyco_hydro/deAcase_b/a-brl"/>
</dbReference>
<dbReference type="InterPro" id="IPR002509">
    <property type="entry name" value="NODB_dom"/>
</dbReference>
<dbReference type="Pfam" id="PF01522">
    <property type="entry name" value="Polysacc_deac_1"/>
    <property type="match status" value="1"/>
</dbReference>
<evidence type="ECO:0000256" key="4">
    <source>
        <dbReference type="ARBA" id="ARBA00022729"/>
    </source>
</evidence>
<evidence type="ECO:0000256" key="3">
    <source>
        <dbReference type="ARBA" id="ARBA00020071"/>
    </source>
</evidence>
<comment type="function">
    <text evidence="1">Is involved in generating a small heat-stable compound (Nod), an acylated oligomer of N-acetylglucosamine, that stimulates mitosis in various plant protoplasts.</text>
</comment>
<accession>A0A839ZV84</accession>
<comment type="caution">
    <text evidence="7">The sequence shown here is derived from an EMBL/GenBank/DDBJ whole genome shotgun (WGS) entry which is preliminary data.</text>
</comment>
<reference evidence="7 8" key="1">
    <citation type="submission" date="2020-08" db="EMBL/GenBank/DDBJ databases">
        <title>Genomic Encyclopedia of Type Strains, Phase IV (KMG-IV): sequencing the most valuable type-strain genomes for metagenomic binning, comparative biology and taxonomic classification.</title>
        <authorList>
            <person name="Goeker M."/>
        </authorList>
    </citation>
    <scope>NUCLEOTIDE SEQUENCE [LARGE SCALE GENOMIC DNA]</scope>
    <source>
        <strain evidence="7 8">DSM 21793</strain>
    </source>
</reference>
<name>A0A839ZV84_9CAUL</name>
<dbReference type="SUPFAM" id="SSF88713">
    <property type="entry name" value="Glycoside hydrolase/deacetylase"/>
    <property type="match status" value="1"/>
</dbReference>
<dbReference type="PROSITE" id="PS51677">
    <property type="entry name" value="NODB"/>
    <property type="match status" value="1"/>
</dbReference>
<dbReference type="Gene3D" id="3.20.20.370">
    <property type="entry name" value="Glycoside hydrolase/deacetylase"/>
    <property type="match status" value="1"/>
</dbReference>
<gene>
    <name evidence="7" type="ORF">GGQ61_001072</name>
</gene>
<evidence type="ECO:0000256" key="5">
    <source>
        <dbReference type="ARBA" id="ARBA00032976"/>
    </source>
</evidence>
<proteinExistence type="inferred from homology"/>
<dbReference type="PANTHER" id="PTHR34216:SF11">
    <property type="entry name" value="CHITOOLIGOSACCHARIDE DEACETYLASE"/>
    <property type="match status" value="1"/>
</dbReference>